<organism evidence="2 3">
    <name type="scientific">Clavibacter tessellarius</name>
    <dbReference type="NCBI Taxonomy" id="31965"/>
    <lineage>
        <taxon>Bacteria</taxon>
        <taxon>Bacillati</taxon>
        <taxon>Actinomycetota</taxon>
        <taxon>Actinomycetes</taxon>
        <taxon>Micrococcales</taxon>
        <taxon>Microbacteriaceae</taxon>
        <taxon>Clavibacter</taxon>
    </lineage>
</organism>
<evidence type="ECO:0000256" key="1">
    <source>
        <dbReference type="SAM" id="Phobius"/>
    </source>
</evidence>
<dbReference type="RefSeq" id="WP_063072198.1">
    <property type="nucleotide sequence ID" value="NZ_LQXA01000042.1"/>
</dbReference>
<dbReference type="STRING" id="31965.AWH51_13310"/>
<feature type="transmembrane region" description="Helical" evidence="1">
    <location>
        <begin position="366"/>
        <end position="386"/>
    </location>
</feature>
<evidence type="ECO:0000313" key="2">
    <source>
        <dbReference type="EMBL" id="KZC94493.1"/>
    </source>
</evidence>
<feature type="transmembrane region" description="Helical" evidence="1">
    <location>
        <begin position="86"/>
        <end position="107"/>
    </location>
</feature>
<reference evidence="2 3" key="1">
    <citation type="submission" date="2016-01" db="EMBL/GenBank/DDBJ databases">
        <title>Draft genome sequence of Clavibacter michiganensis subsp. tessellarius DOAB 609.</title>
        <authorList>
            <person name="Tambong J.T."/>
        </authorList>
    </citation>
    <scope>NUCLEOTIDE SEQUENCE [LARGE SCALE GENOMIC DNA]</scope>
    <source>
        <strain evidence="2 3">DOAB 609</strain>
    </source>
</reference>
<evidence type="ECO:0000313" key="3">
    <source>
        <dbReference type="Proteomes" id="UP000076218"/>
    </source>
</evidence>
<dbReference type="AlphaFoldDB" id="A0A154UZE8"/>
<accession>A0A154UZE8</accession>
<evidence type="ECO:0008006" key="4">
    <source>
        <dbReference type="Google" id="ProtNLM"/>
    </source>
</evidence>
<keyword evidence="1" id="KW-0472">Membrane</keyword>
<dbReference type="OrthoDB" id="5054050at2"/>
<keyword evidence="1" id="KW-1133">Transmembrane helix</keyword>
<protein>
    <recommendedName>
        <fullName evidence="4">DUF3137 domain-containing protein</fullName>
    </recommendedName>
</protein>
<sequence length="387" mass="43064">MTTHAPSRPQLDTTPLTGRIDRADLRRFRREFTARFPVLVSPLFALGRIAQGILAVVSIPLGGVLLLTGALGAMFTDDPETRGDALGMSVFALPMFGVGVFFAWRLVRTRRRRSRIRSHYRLARFGRVNGLSYVPGPISDAHMGEPASRGMYVTRVMRPRTARPVEFGNHELSSASKAAGITQYGGYAMIGLRRELPHIQVISTRTRLRRAMTPTLDVARDQRLELEGDFDRHAALYCPEGYERDALYLFTPDVMAVLVDRVRGFDVEIRGDRLLLRSPADMVTLDPARWRDVIDATAALMAQVDRWERWRDDRLLSLEGEEASVLTASDEALAVPPPGKARRRARRSRGVAAAGHRLRNRPTVGLLLLIALAAAFFGAGFLITTLP</sequence>
<name>A0A154UZE8_9MICO</name>
<gene>
    <name evidence="2" type="ORF">AWH51_13310</name>
</gene>
<proteinExistence type="predicted"/>
<comment type="caution">
    <text evidence="2">The sequence shown here is derived from an EMBL/GenBank/DDBJ whole genome shotgun (WGS) entry which is preliminary data.</text>
</comment>
<feature type="transmembrane region" description="Helical" evidence="1">
    <location>
        <begin position="53"/>
        <end position="74"/>
    </location>
</feature>
<dbReference type="Proteomes" id="UP000076218">
    <property type="component" value="Unassembled WGS sequence"/>
</dbReference>
<keyword evidence="1" id="KW-0812">Transmembrane</keyword>
<dbReference type="EMBL" id="LQXA01000042">
    <property type="protein sequence ID" value="KZC94493.1"/>
    <property type="molecule type" value="Genomic_DNA"/>
</dbReference>